<dbReference type="EMBL" id="LMTZ01000129">
    <property type="protein sequence ID" value="KST64069.1"/>
    <property type="molecule type" value="Genomic_DNA"/>
</dbReference>
<name>A0A0V7ZHJ7_9CYAN</name>
<organism evidence="1 3">
    <name type="scientific">Mastigocoleus testarum BC008</name>
    <dbReference type="NCBI Taxonomy" id="371196"/>
    <lineage>
        <taxon>Bacteria</taxon>
        <taxon>Bacillati</taxon>
        <taxon>Cyanobacteriota</taxon>
        <taxon>Cyanophyceae</taxon>
        <taxon>Nostocales</taxon>
        <taxon>Hapalosiphonaceae</taxon>
        <taxon>Mastigocoleus</taxon>
    </lineage>
</organism>
<protein>
    <submittedName>
        <fullName evidence="1">Uncharacterized protein</fullName>
    </submittedName>
</protein>
<gene>
    <name evidence="1" type="ORF">BC008_40460</name>
    <name evidence="2" type="ORF">BC008_41435</name>
</gene>
<reference evidence="1 3" key="1">
    <citation type="journal article" date="2015" name="Genome Announc.">
        <title>Draft Genome of the Euendolithic (true boring) Cyanobacterium Mastigocoleus testarum strain BC008.</title>
        <authorList>
            <person name="Guida B.S."/>
            <person name="Garcia-Pichel F."/>
        </authorList>
    </citation>
    <scope>NUCLEOTIDE SEQUENCE [LARGE SCALE GENOMIC DNA]</scope>
    <source>
        <strain evidence="1 3">BC008</strain>
    </source>
</reference>
<evidence type="ECO:0000313" key="1">
    <source>
        <dbReference type="EMBL" id="KST64069.1"/>
    </source>
</evidence>
<accession>A0A0V7ZHJ7</accession>
<comment type="caution">
    <text evidence="1">The sequence shown here is derived from an EMBL/GenBank/DDBJ whole genome shotgun (WGS) entry which is preliminary data.</text>
</comment>
<dbReference type="RefSeq" id="WP_027844074.1">
    <property type="nucleotide sequence ID" value="NZ_LMTZ01000118.1"/>
</dbReference>
<evidence type="ECO:0000313" key="3">
    <source>
        <dbReference type="Proteomes" id="UP000053372"/>
    </source>
</evidence>
<sequence length="155" mass="17468">MINIVEIQICNSHKEMAEAMLKYCESAPSGLIARHFLRFNIEKKIIEVLPYSFPTASIPERIVQEMVGGEPIYYQVKDIGRLAVLKGGSLAAKLEMDTPWYSYGSNIFLTTGIVGKTVQEKAIRGFSFIEANQVLLEFEASSHFRAIEFNPLCLF</sequence>
<dbReference type="EMBL" id="LMTZ01000118">
    <property type="protein sequence ID" value="KST64779.1"/>
    <property type="molecule type" value="Genomic_DNA"/>
</dbReference>
<evidence type="ECO:0000313" key="2">
    <source>
        <dbReference type="EMBL" id="KST64779.1"/>
    </source>
</evidence>
<dbReference type="AlphaFoldDB" id="A0A0V7ZHJ7"/>
<keyword evidence="3" id="KW-1185">Reference proteome</keyword>
<proteinExistence type="predicted"/>
<dbReference type="Proteomes" id="UP000053372">
    <property type="component" value="Unassembled WGS sequence"/>
</dbReference>